<organism evidence="2 3">
    <name type="scientific">Marinobacter zhanjiangensis</name>
    <dbReference type="NCBI Taxonomy" id="578215"/>
    <lineage>
        <taxon>Bacteria</taxon>
        <taxon>Pseudomonadati</taxon>
        <taxon>Pseudomonadota</taxon>
        <taxon>Gammaproteobacteria</taxon>
        <taxon>Pseudomonadales</taxon>
        <taxon>Marinobacteraceae</taxon>
        <taxon>Marinobacter</taxon>
    </lineage>
</organism>
<feature type="domain" description="CHAD" evidence="1">
    <location>
        <begin position="181"/>
        <end position="459"/>
    </location>
</feature>
<dbReference type="Proteomes" id="UP000601597">
    <property type="component" value="Unassembled WGS sequence"/>
</dbReference>
<reference evidence="3" key="1">
    <citation type="journal article" date="2019" name="Int. J. Syst. Evol. Microbiol.">
        <title>The Global Catalogue of Microorganisms (GCM) 10K type strain sequencing project: providing services to taxonomists for standard genome sequencing and annotation.</title>
        <authorList>
            <consortium name="The Broad Institute Genomics Platform"/>
            <consortium name="The Broad Institute Genome Sequencing Center for Infectious Disease"/>
            <person name="Wu L."/>
            <person name="Ma J."/>
        </authorList>
    </citation>
    <scope>NUCLEOTIDE SEQUENCE [LARGE SCALE GENOMIC DNA]</scope>
    <source>
        <strain evidence="3">KCTC 22280</strain>
    </source>
</reference>
<dbReference type="SMART" id="SM00855">
    <property type="entry name" value="PGAM"/>
    <property type="match status" value="1"/>
</dbReference>
<dbReference type="PROSITE" id="PS51708">
    <property type="entry name" value="CHAD"/>
    <property type="match status" value="1"/>
</dbReference>
<dbReference type="Gene3D" id="1.40.20.10">
    <property type="entry name" value="CHAD domain"/>
    <property type="match status" value="1"/>
</dbReference>
<dbReference type="InterPro" id="IPR038186">
    <property type="entry name" value="CHAD_dom_sf"/>
</dbReference>
<dbReference type="Pfam" id="PF00300">
    <property type="entry name" value="His_Phos_1"/>
    <property type="match status" value="1"/>
</dbReference>
<dbReference type="CDD" id="cd07067">
    <property type="entry name" value="HP_PGM_like"/>
    <property type="match status" value="1"/>
</dbReference>
<dbReference type="InterPro" id="IPR029033">
    <property type="entry name" value="His_PPase_superfam"/>
</dbReference>
<dbReference type="EMBL" id="BMXV01000004">
    <property type="protein sequence ID" value="GGY72699.1"/>
    <property type="molecule type" value="Genomic_DNA"/>
</dbReference>
<dbReference type="SMART" id="SM00880">
    <property type="entry name" value="CHAD"/>
    <property type="match status" value="1"/>
</dbReference>
<evidence type="ECO:0000313" key="3">
    <source>
        <dbReference type="Proteomes" id="UP000601597"/>
    </source>
</evidence>
<dbReference type="PANTHER" id="PTHR39339:SF1">
    <property type="entry name" value="CHAD DOMAIN-CONTAINING PROTEIN"/>
    <property type="match status" value="1"/>
</dbReference>
<dbReference type="Gene3D" id="3.40.50.1240">
    <property type="entry name" value="Phosphoglycerate mutase-like"/>
    <property type="match status" value="1"/>
</dbReference>
<proteinExistence type="predicted"/>
<evidence type="ECO:0000313" key="2">
    <source>
        <dbReference type="EMBL" id="GGY72699.1"/>
    </source>
</evidence>
<sequence>MKDLFLIRHAKSSWTDDSLRDMDRPLNNRGKRQVDAMARALLELGALDGPVHASHAFRARQTIEGVMEQLPERNLASRVHFDPELYTFRWKRLFRWLKHLNSDAPSITVIGHNPALTDLAGILTGDEVPELVTGAVMHLKIPVTSWHQLARGRAKLVHHLPPAEASYQLFRRKAPKAPEAGDDLQQQVPAALHHQLETIRALQPGVAQGMDPEFLHRFRVNLRRTRAVTDAIVTITGENALRKGMKPLKRMAEQTSLLRDLDVFLLYLEGQSAANPRLRRSLKASGALETYRQWQEEERQSLCRQMDSKAWHKGLKKWQATVTGKPLQRALKKTTPAAIHDTVQQRGNRCLELFRGLSHQAADDDFHELRKALKRLRYLAELDKPHYQTLLKELKGQQSLYGEFQDRHQQLSLLASLADTRRGQHLPPALKELAQQVENEKYVAREAILAQPPWIVGRQ</sequence>
<dbReference type="InterPro" id="IPR013078">
    <property type="entry name" value="His_Pase_superF_clade-1"/>
</dbReference>
<dbReference type="SUPFAM" id="SSF53254">
    <property type="entry name" value="Phosphoglycerate mutase-like"/>
    <property type="match status" value="1"/>
</dbReference>
<dbReference type="Pfam" id="PF05235">
    <property type="entry name" value="CHAD"/>
    <property type="match status" value="1"/>
</dbReference>
<dbReference type="RefSeq" id="WP_189575912.1">
    <property type="nucleotide sequence ID" value="NZ_BMXV01000004.1"/>
</dbReference>
<gene>
    <name evidence="2" type="ORF">GCM10007071_19730</name>
</gene>
<protein>
    <recommendedName>
        <fullName evidence="1">CHAD domain-containing protein</fullName>
    </recommendedName>
</protein>
<comment type="caution">
    <text evidence="2">The sequence shown here is derived from an EMBL/GenBank/DDBJ whole genome shotgun (WGS) entry which is preliminary data.</text>
</comment>
<keyword evidence="3" id="KW-1185">Reference proteome</keyword>
<accession>A0ABQ3B0L1</accession>
<dbReference type="InterPro" id="IPR007899">
    <property type="entry name" value="CHAD_dom"/>
</dbReference>
<name>A0ABQ3B0L1_9GAMM</name>
<evidence type="ECO:0000259" key="1">
    <source>
        <dbReference type="PROSITE" id="PS51708"/>
    </source>
</evidence>
<dbReference type="PANTHER" id="PTHR39339">
    <property type="entry name" value="SLR1444 PROTEIN"/>
    <property type="match status" value="1"/>
</dbReference>